<gene>
    <name evidence="3" type="ORF">HNY73_018522</name>
</gene>
<dbReference type="PROSITE" id="PS50097">
    <property type="entry name" value="BTB"/>
    <property type="match status" value="1"/>
</dbReference>
<dbReference type="SUPFAM" id="SSF49599">
    <property type="entry name" value="TRAF domain-like"/>
    <property type="match status" value="1"/>
</dbReference>
<dbReference type="CDD" id="cd18186">
    <property type="entry name" value="BTB_POZ_ZBTB_KLHL-like"/>
    <property type="match status" value="2"/>
</dbReference>
<evidence type="ECO:0000313" key="4">
    <source>
        <dbReference type="Proteomes" id="UP000807504"/>
    </source>
</evidence>
<dbReference type="Gene3D" id="2.60.210.10">
    <property type="entry name" value="Apoptosis, Tumor Necrosis Factor Receptor Associated Protein 2, Chain A"/>
    <property type="match status" value="1"/>
</dbReference>
<dbReference type="SUPFAM" id="SSF54695">
    <property type="entry name" value="POZ domain"/>
    <property type="match status" value="2"/>
</dbReference>
<dbReference type="Gene3D" id="6.10.250.3030">
    <property type="match status" value="1"/>
</dbReference>
<keyword evidence="4" id="KW-1185">Reference proteome</keyword>
<dbReference type="SMART" id="SM00225">
    <property type="entry name" value="BTB"/>
    <property type="match status" value="1"/>
</dbReference>
<dbReference type="PANTHER" id="PTHR24413">
    <property type="entry name" value="SPECKLE-TYPE POZ PROTEIN"/>
    <property type="match status" value="1"/>
</dbReference>
<sequence length="481" mass="55762">MFLSIDMKEKASECVNISDLSSDTVRRMLLFLYMDFVEELDFTSAKELYFAADKYDIISLKHRCSLCMQQNLCLSNVCEVLFLADMHQDQDLKSAVHDYIQKNDKKVFASEEWKLFMEKNMTGASKALNCWLQARDDSLYSPQFLAESLMNTRWKLKLSPKWHLAEKYISLSLQRDVEDDGPEQISLKYELSFLASNGSHLKSKSYLEKFAVKTVSHELNVKQVEILKEKNEDYLPEGVLTVRCKLWKSWSTVSKGGKCSIQSVIGTRCIELDGTIDTSCSQRKPPFIKVCVFKSYNWYGLRSNNFFQDNKIKLKLRITFYPSIESENVQYELDKNLTCESTEHEDFHLEKLYSSFSDSPQHSELPDKSCDIEGNESTDEKECPTDIKMKSLPFTTLKEDLSSLHNDRLFCDTKLQTDTEMFPAHRCVLSARSPVFKKMFTTDMKERAGESINVPDISSDTLRRMLQFLYTIGSSDMFWNF</sequence>
<feature type="domain" description="BTB" evidence="2">
    <location>
        <begin position="411"/>
        <end position="471"/>
    </location>
</feature>
<organism evidence="3 4">
    <name type="scientific">Argiope bruennichi</name>
    <name type="common">Wasp spider</name>
    <name type="synonym">Aranea bruennichi</name>
    <dbReference type="NCBI Taxonomy" id="94029"/>
    <lineage>
        <taxon>Eukaryota</taxon>
        <taxon>Metazoa</taxon>
        <taxon>Ecdysozoa</taxon>
        <taxon>Arthropoda</taxon>
        <taxon>Chelicerata</taxon>
        <taxon>Arachnida</taxon>
        <taxon>Araneae</taxon>
        <taxon>Araneomorphae</taxon>
        <taxon>Entelegynae</taxon>
        <taxon>Araneoidea</taxon>
        <taxon>Araneidae</taxon>
        <taxon>Argiope</taxon>
    </lineage>
</organism>
<evidence type="ECO:0000256" key="1">
    <source>
        <dbReference type="SAM" id="MobiDB-lite"/>
    </source>
</evidence>
<protein>
    <submittedName>
        <fullName evidence="3">TD and POZ domain-containing protein 3</fullName>
    </submittedName>
</protein>
<dbReference type="Gene3D" id="3.30.710.10">
    <property type="entry name" value="Potassium Channel Kv1.1, Chain A"/>
    <property type="match status" value="2"/>
</dbReference>
<feature type="region of interest" description="Disordered" evidence="1">
    <location>
        <begin position="357"/>
        <end position="382"/>
    </location>
</feature>
<dbReference type="AlphaFoldDB" id="A0A8T0EDI0"/>
<dbReference type="InterPro" id="IPR000210">
    <property type="entry name" value="BTB/POZ_dom"/>
</dbReference>
<name>A0A8T0EDI0_ARGBR</name>
<reference evidence="3" key="2">
    <citation type="submission" date="2020-06" db="EMBL/GenBank/DDBJ databases">
        <authorList>
            <person name="Sheffer M."/>
        </authorList>
    </citation>
    <scope>NUCLEOTIDE SEQUENCE</scope>
</reference>
<reference evidence="3" key="1">
    <citation type="journal article" date="2020" name="bioRxiv">
        <title>Chromosome-level reference genome of the European wasp spider Argiope bruennichi: a resource for studies on range expansion and evolutionary adaptation.</title>
        <authorList>
            <person name="Sheffer M.M."/>
            <person name="Hoppe A."/>
            <person name="Krehenwinkel H."/>
            <person name="Uhl G."/>
            <person name="Kuss A.W."/>
            <person name="Jensen L."/>
            <person name="Jensen C."/>
            <person name="Gillespie R.G."/>
            <person name="Hoff K.J."/>
            <person name="Prost S."/>
        </authorList>
    </citation>
    <scope>NUCLEOTIDE SEQUENCE</scope>
</reference>
<dbReference type="Pfam" id="PF00651">
    <property type="entry name" value="BTB"/>
    <property type="match status" value="2"/>
</dbReference>
<comment type="caution">
    <text evidence="3">The sequence shown here is derived from an EMBL/GenBank/DDBJ whole genome shotgun (WGS) entry which is preliminary data.</text>
</comment>
<dbReference type="InterPro" id="IPR008974">
    <property type="entry name" value="TRAF-like"/>
</dbReference>
<dbReference type="Proteomes" id="UP000807504">
    <property type="component" value="Unassembled WGS sequence"/>
</dbReference>
<dbReference type="EMBL" id="JABXBU010002228">
    <property type="protein sequence ID" value="KAF8771066.1"/>
    <property type="molecule type" value="Genomic_DNA"/>
</dbReference>
<evidence type="ECO:0000259" key="2">
    <source>
        <dbReference type="PROSITE" id="PS50097"/>
    </source>
</evidence>
<proteinExistence type="predicted"/>
<evidence type="ECO:0000313" key="3">
    <source>
        <dbReference type="EMBL" id="KAF8771066.1"/>
    </source>
</evidence>
<dbReference type="InterPro" id="IPR011333">
    <property type="entry name" value="SKP1/BTB/POZ_sf"/>
</dbReference>
<accession>A0A8T0EDI0</accession>